<organism evidence="2 3">
    <name type="scientific">Stigmatella aurantiaca (strain DW4/3-1)</name>
    <dbReference type="NCBI Taxonomy" id="378806"/>
    <lineage>
        <taxon>Bacteria</taxon>
        <taxon>Pseudomonadati</taxon>
        <taxon>Myxococcota</taxon>
        <taxon>Myxococcia</taxon>
        <taxon>Myxococcales</taxon>
        <taxon>Cystobacterineae</taxon>
        <taxon>Archangiaceae</taxon>
        <taxon>Stigmatella</taxon>
    </lineage>
</organism>
<dbReference type="EMBL" id="AAMD01000070">
    <property type="protein sequence ID" value="EAU65834.1"/>
    <property type="molecule type" value="Genomic_DNA"/>
</dbReference>
<dbReference type="Proteomes" id="UP000032702">
    <property type="component" value="Unassembled WGS sequence"/>
</dbReference>
<name>Q08ZF6_STIAD</name>
<feature type="compositionally biased region" description="Basic residues" evidence="1">
    <location>
        <begin position="602"/>
        <end position="612"/>
    </location>
</feature>
<protein>
    <submittedName>
        <fullName evidence="2">Uncharacterized protein</fullName>
    </submittedName>
</protein>
<evidence type="ECO:0000313" key="2">
    <source>
        <dbReference type="EMBL" id="EAU65834.1"/>
    </source>
</evidence>
<feature type="region of interest" description="Disordered" evidence="1">
    <location>
        <begin position="601"/>
        <end position="659"/>
    </location>
</feature>
<feature type="compositionally biased region" description="Pro residues" evidence="1">
    <location>
        <begin position="639"/>
        <end position="651"/>
    </location>
</feature>
<feature type="region of interest" description="Disordered" evidence="1">
    <location>
        <begin position="30"/>
        <end position="59"/>
    </location>
</feature>
<sequence>MEGLPVERVHAQRLLIGLERLVQLALGRERQPRGEVERGAPLGNAVPGQEPGPALLQGREGEPLGEAAQQPLQVAQAGIVLRPPFQVTQGVEGLAHAGQRLLHARAQGRGQGLFAQRLEHRAGLARPAADAFPGRVLGHPQHRVVVRAPLEAPEHRLRPRLLRGPWRRRGRARPGFARQQPFEALEQAGRGIAQLDAEARCHAPRLGLLGGHVPHHLARAGQLAPGQFEPQRDVLPQRRQVPFRVEKKAQAAHAFPAQLPGSGRPLHQNLYGQGGRGGRGAHGGLKGLAQRRGRGEAIFRALGHGALQHAREGHGHRGAGLVRQGRWLHEVRQQHLGRVVAGEGELAGDELVAQHPGRVQVCPPIHGLTAALLGRHELRRAQQRAALGGHPLFRRGRQELGDAEVEQLHPVPALRRGDQEDVGGLDVAVDDAVGVRGPQRVTHLRQKFHGQRGRQGPLRERGEALPLQVLHDQIGAPLAQVHVEERDDVRVLDPRERARLGEEALHQPRITNQVGVEHLHRHALLDEPMLGQPHRAHAPAAQLAHDAKAAEGLARQRLRVRAGRRRGPGLPIRVHALPWLTNERGTLGPVRVRCLAGAMKRRDLHKAARRTRGIAPRLSPSPPRSSSPMRQSCLAPARPGAPRPRPPPGGPPGKNLQPRVGRFYTSCALPRARLSSAETAAVSSPEATGLHRCIWKPSSKMRRCASMRVSPHSARAGMRPRTSWLRISAKPSSPGSRMSLTSTSGRCCASAVSASAREATTRTSAPALRRKPSTDSRASTGLPRKSTFTPLSGGASPACSPVSEASRPARSGRRTVKVAPVPGPSLCTSTVPPCSSTMVRTMASPSPSPPCPRPVLPCRKRSKTCGKKPASMPLPVSLTVSATNASSRRASSRTHPPRSVNFRALVSRFHSTC</sequence>
<dbReference type="AntiFam" id="ANF00226">
    <property type="entry name" value="Shadow ORF (opposite pknB)"/>
</dbReference>
<accession>Q08ZF6</accession>
<comment type="caution">
    <text evidence="2">The sequence shown here is derived from an EMBL/GenBank/DDBJ whole genome shotgun (WGS) entry which is preliminary data.</text>
</comment>
<feature type="region of interest" description="Disordered" evidence="1">
    <location>
        <begin position="751"/>
        <end position="821"/>
    </location>
</feature>
<dbReference type="AlphaFoldDB" id="Q08ZF6"/>
<feature type="compositionally biased region" description="Low complexity" evidence="1">
    <location>
        <begin position="751"/>
        <end position="767"/>
    </location>
</feature>
<evidence type="ECO:0000256" key="1">
    <source>
        <dbReference type="SAM" id="MobiDB-lite"/>
    </source>
</evidence>
<proteinExistence type="predicted"/>
<reference evidence="2 3" key="1">
    <citation type="submission" date="2006-04" db="EMBL/GenBank/DDBJ databases">
        <authorList>
            <person name="Nierman W.C."/>
        </authorList>
    </citation>
    <scope>NUCLEOTIDE SEQUENCE [LARGE SCALE GENOMIC DNA]</scope>
    <source>
        <strain evidence="2 3">DW4/3-1</strain>
    </source>
</reference>
<evidence type="ECO:0000313" key="3">
    <source>
        <dbReference type="Proteomes" id="UP000032702"/>
    </source>
</evidence>
<gene>
    <name evidence="2" type="ORF">STIAU_5686</name>
</gene>